<keyword evidence="5" id="KW-1185">Reference proteome</keyword>
<dbReference type="GO" id="GO:0050660">
    <property type="term" value="F:flavin adenine dinucleotide binding"/>
    <property type="evidence" value="ECO:0007669"/>
    <property type="project" value="TreeGrafter"/>
</dbReference>
<dbReference type="SUPFAM" id="SSF52218">
    <property type="entry name" value="Flavoproteins"/>
    <property type="match status" value="1"/>
</dbReference>
<sequence length="175" mass="19196">MFAIPNYPILIIYATQTGTTKQIAKDLHSNLQNQGFQAILKQINGLKPSDLTGVSAFIFATSTYGAGEFPQMAIRPLAEFKTPAFAQHFKGLKYGIFGVGSTEFASFCSAADAAERLFEGLGCRKIIEIGRLDRARKLGDQQAGGVLGWCDEFARFVQPVDGMTICREIETIFEE</sequence>
<keyword evidence="1" id="KW-0285">Flavoprotein</keyword>
<dbReference type="OrthoDB" id="1856718at2759"/>
<evidence type="ECO:0000313" key="4">
    <source>
        <dbReference type="EMBL" id="KAH0573730.1"/>
    </source>
</evidence>
<evidence type="ECO:0000313" key="5">
    <source>
        <dbReference type="Proteomes" id="UP000018208"/>
    </source>
</evidence>
<dbReference type="InterPro" id="IPR001226">
    <property type="entry name" value="Flavodoxin_CS"/>
</dbReference>
<dbReference type="PANTHER" id="PTHR19384:SF84">
    <property type="entry name" value="METHIONINE SYNTHASE REDUCTASE"/>
    <property type="match status" value="1"/>
</dbReference>
<reference evidence="3 4" key="1">
    <citation type="journal article" date="2014" name="PLoS Genet.">
        <title>The Genome of Spironucleus salmonicida Highlights a Fish Pathogen Adapted to Fluctuating Environments.</title>
        <authorList>
            <person name="Xu F."/>
            <person name="Jerlstrom-Hultqvist J."/>
            <person name="Einarsson E."/>
            <person name="Astvaldsson A."/>
            <person name="Svard S.G."/>
            <person name="Andersson J.O."/>
        </authorList>
    </citation>
    <scope>NUCLEOTIDE SEQUENCE</scope>
    <source>
        <strain evidence="4">ATCC 50377</strain>
    </source>
</reference>
<name>V6LWM2_9EUKA</name>
<feature type="domain" description="Flavodoxin-like" evidence="2">
    <location>
        <begin position="9"/>
        <end position="154"/>
    </location>
</feature>
<protein>
    <submittedName>
        <fullName evidence="3">Flavodoxin</fullName>
    </submittedName>
</protein>
<dbReference type="GO" id="GO:0050667">
    <property type="term" value="P:homocysteine metabolic process"/>
    <property type="evidence" value="ECO:0007669"/>
    <property type="project" value="TreeGrafter"/>
</dbReference>
<evidence type="ECO:0000259" key="2">
    <source>
        <dbReference type="PROSITE" id="PS50902"/>
    </source>
</evidence>
<dbReference type="GO" id="GO:0010181">
    <property type="term" value="F:FMN binding"/>
    <property type="evidence" value="ECO:0007669"/>
    <property type="project" value="InterPro"/>
</dbReference>
<dbReference type="Proteomes" id="UP000018208">
    <property type="component" value="Unassembled WGS sequence"/>
</dbReference>
<dbReference type="VEuPathDB" id="GiardiaDB:SS50377_23665"/>
<dbReference type="GO" id="GO:0009055">
    <property type="term" value="F:electron transfer activity"/>
    <property type="evidence" value="ECO:0007669"/>
    <property type="project" value="InterPro"/>
</dbReference>
<dbReference type="AlphaFoldDB" id="V6LWM2"/>
<dbReference type="GO" id="GO:0009086">
    <property type="term" value="P:methionine biosynthetic process"/>
    <property type="evidence" value="ECO:0007669"/>
    <property type="project" value="TreeGrafter"/>
</dbReference>
<dbReference type="PROSITE" id="PS50902">
    <property type="entry name" value="FLAVODOXIN_LIKE"/>
    <property type="match status" value="1"/>
</dbReference>
<dbReference type="Gene3D" id="3.40.50.360">
    <property type="match status" value="1"/>
</dbReference>
<proteinExistence type="predicted"/>
<dbReference type="PANTHER" id="PTHR19384">
    <property type="entry name" value="NITRIC OXIDE SYNTHASE-RELATED"/>
    <property type="match status" value="1"/>
</dbReference>
<dbReference type="InterPro" id="IPR008254">
    <property type="entry name" value="Flavodoxin/NO_synth"/>
</dbReference>
<dbReference type="Pfam" id="PF00258">
    <property type="entry name" value="Flavodoxin_1"/>
    <property type="match status" value="1"/>
</dbReference>
<gene>
    <name evidence="3" type="ORF">SS50377_11261</name>
    <name evidence="4" type="ORF">SS50377_23665</name>
</gene>
<dbReference type="GO" id="GO:0005829">
    <property type="term" value="C:cytosol"/>
    <property type="evidence" value="ECO:0007669"/>
    <property type="project" value="TreeGrafter"/>
</dbReference>
<reference evidence="4" key="2">
    <citation type="submission" date="2020-12" db="EMBL/GenBank/DDBJ databases">
        <title>New Spironucleus salmonicida genome in near-complete chromosomes.</title>
        <authorList>
            <person name="Xu F."/>
            <person name="Kurt Z."/>
            <person name="Jimenez-Gonzalez A."/>
            <person name="Astvaldsson A."/>
            <person name="Andersson J.O."/>
            <person name="Svard S.G."/>
        </authorList>
    </citation>
    <scope>NUCLEOTIDE SEQUENCE</scope>
    <source>
        <strain evidence="4">ATCC 50377</strain>
    </source>
</reference>
<dbReference type="InterPro" id="IPR029039">
    <property type="entry name" value="Flavoprotein-like_sf"/>
</dbReference>
<evidence type="ECO:0000256" key="1">
    <source>
        <dbReference type="ARBA" id="ARBA00022630"/>
    </source>
</evidence>
<dbReference type="GO" id="GO:0030586">
    <property type="term" value="F:[methionine synthase] reductase (NADPH) activity"/>
    <property type="evidence" value="ECO:0007669"/>
    <property type="project" value="TreeGrafter"/>
</dbReference>
<dbReference type="PROSITE" id="PS00201">
    <property type="entry name" value="FLAVODOXIN"/>
    <property type="match status" value="1"/>
</dbReference>
<organism evidence="3">
    <name type="scientific">Spironucleus salmonicida</name>
    <dbReference type="NCBI Taxonomy" id="348837"/>
    <lineage>
        <taxon>Eukaryota</taxon>
        <taxon>Metamonada</taxon>
        <taxon>Diplomonadida</taxon>
        <taxon>Hexamitidae</taxon>
        <taxon>Hexamitinae</taxon>
        <taxon>Spironucleus</taxon>
    </lineage>
</organism>
<dbReference type="EMBL" id="KI545981">
    <property type="protein sequence ID" value="EST48648.1"/>
    <property type="molecule type" value="Genomic_DNA"/>
</dbReference>
<accession>V6LWM2</accession>
<dbReference type="EMBL" id="AUWU02000004">
    <property type="protein sequence ID" value="KAH0573730.1"/>
    <property type="molecule type" value="Genomic_DNA"/>
</dbReference>
<evidence type="ECO:0000313" key="3">
    <source>
        <dbReference type="EMBL" id="EST48648.1"/>
    </source>
</evidence>
<dbReference type="PRINTS" id="PR00369">
    <property type="entry name" value="FLAVODOXIN"/>
</dbReference>
<dbReference type="InterPro" id="IPR001094">
    <property type="entry name" value="Flavdoxin-like"/>
</dbReference>